<dbReference type="InterPro" id="IPR013216">
    <property type="entry name" value="Methyltransf_11"/>
</dbReference>
<accession>A0A7W6D4A5</accession>
<dbReference type="AlphaFoldDB" id="A0A7W6D4A5"/>
<dbReference type="SUPFAM" id="SSF53335">
    <property type="entry name" value="S-adenosyl-L-methionine-dependent methyltransferases"/>
    <property type="match status" value="1"/>
</dbReference>
<sequence length="253" mass="27892">MAMDILDLRDFYSRPLGEFARRILRGKLRERWSDVRGMRVLGIGFATPFVGVFREDAERVLAFSPSQQGVAGWPLDRPNAAGLVDDEMWPLPDAAVDRIVAVHALETCGSATEFLNEAWRCLAPGGRLIAIVPNRRGAWAKLDTTPFGYGRPFSRSQLTELLREALFAPEGWDEALFMPPVERGLVFRSAAPLERLGARLWAPFAGVHIVEASKQAVRPLPARSPRRVAPARALRPAPLGVPAPAPRRDTISG</sequence>
<dbReference type="Pfam" id="PF08241">
    <property type="entry name" value="Methyltransf_11"/>
    <property type="match status" value="1"/>
</dbReference>
<feature type="domain" description="Methyltransferase type 11" evidence="2">
    <location>
        <begin position="83"/>
        <end position="129"/>
    </location>
</feature>
<name>A0A7W6D4A5_9HYPH</name>
<evidence type="ECO:0000313" key="4">
    <source>
        <dbReference type="Proteomes" id="UP000528964"/>
    </source>
</evidence>
<dbReference type="RefSeq" id="WP_183394797.1">
    <property type="nucleotide sequence ID" value="NZ_JACIDR010000002.1"/>
</dbReference>
<dbReference type="EMBL" id="JACIDR010000002">
    <property type="protein sequence ID" value="MBB3972928.1"/>
    <property type="molecule type" value="Genomic_DNA"/>
</dbReference>
<dbReference type="Gene3D" id="3.40.50.150">
    <property type="entry name" value="Vaccinia Virus protein VP39"/>
    <property type="match status" value="1"/>
</dbReference>
<dbReference type="GO" id="GO:0032259">
    <property type="term" value="P:methylation"/>
    <property type="evidence" value="ECO:0007669"/>
    <property type="project" value="UniProtKB-KW"/>
</dbReference>
<keyword evidence="4" id="KW-1185">Reference proteome</keyword>
<evidence type="ECO:0000256" key="1">
    <source>
        <dbReference type="SAM" id="MobiDB-lite"/>
    </source>
</evidence>
<protein>
    <submittedName>
        <fullName evidence="3">SAM-dependent methyltransferase</fullName>
    </submittedName>
</protein>
<feature type="region of interest" description="Disordered" evidence="1">
    <location>
        <begin position="220"/>
        <end position="253"/>
    </location>
</feature>
<evidence type="ECO:0000313" key="3">
    <source>
        <dbReference type="EMBL" id="MBB3972928.1"/>
    </source>
</evidence>
<organism evidence="3 4">
    <name type="scientific">Hansschlegelia beijingensis</name>
    <dbReference type="NCBI Taxonomy" id="1133344"/>
    <lineage>
        <taxon>Bacteria</taxon>
        <taxon>Pseudomonadati</taxon>
        <taxon>Pseudomonadota</taxon>
        <taxon>Alphaproteobacteria</taxon>
        <taxon>Hyphomicrobiales</taxon>
        <taxon>Methylopilaceae</taxon>
        <taxon>Hansschlegelia</taxon>
    </lineage>
</organism>
<dbReference type="GO" id="GO:0008757">
    <property type="term" value="F:S-adenosylmethionine-dependent methyltransferase activity"/>
    <property type="evidence" value="ECO:0007669"/>
    <property type="project" value="InterPro"/>
</dbReference>
<gene>
    <name evidence="3" type="ORF">GGR24_001585</name>
</gene>
<keyword evidence="3" id="KW-0808">Transferase</keyword>
<reference evidence="3 4" key="1">
    <citation type="submission" date="2020-08" db="EMBL/GenBank/DDBJ databases">
        <title>Genomic Encyclopedia of Type Strains, Phase IV (KMG-IV): sequencing the most valuable type-strain genomes for metagenomic binning, comparative biology and taxonomic classification.</title>
        <authorList>
            <person name="Goeker M."/>
        </authorList>
    </citation>
    <scope>NUCLEOTIDE SEQUENCE [LARGE SCALE GENOMIC DNA]</scope>
    <source>
        <strain evidence="3 4">DSM 25481</strain>
    </source>
</reference>
<evidence type="ECO:0000259" key="2">
    <source>
        <dbReference type="Pfam" id="PF08241"/>
    </source>
</evidence>
<comment type="caution">
    <text evidence="3">The sequence shown here is derived from an EMBL/GenBank/DDBJ whole genome shotgun (WGS) entry which is preliminary data.</text>
</comment>
<dbReference type="InterPro" id="IPR029063">
    <property type="entry name" value="SAM-dependent_MTases_sf"/>
</dbReference>
<proteinExistence type="predicted"/>
<feature type="compositionally biased region" description="Low complexity" evidence="1">
    <location>
        <begin position="220"/>
        <end position="238"/>
    </location>
</feature>
<keyword evidence="3" id="KW-0489">Methyltransferase</keyword>
<dbReference type="Proteomes" id="UP000528964">
    <property type="component" value="Unassembled WGS sequence"/>
</dbReference>